<dbReference type="Proteomes" id="UP000192042">
    <property type="component" value="Chromosome I"/>
</dbReference>
<feature type="region of interest" description="Disordered" evidence="1">
    <location>
        <begin position="33"/>
        <end position="90"/>
    </location>
</feature>
<reference evidence="3 4" key="1">
    <citation type="submission" date="2017-03" db="EMBL/GenBank/DDBJ databases">
        <authorList>
            <person name="Afonso C.L."/>
            <person name="Miller P.J."/>
            <person name="Scott M.A."/>
            <person name="Spackman E."/>
            <person name="Goraichik I."/>
            <person name="Dimitrov K.M."/>
            <person name="Suarez D.L."/>
            <person name="Swayne D.E."/>
        </authorList>
    </citation>
    <scope>NUCLEOTIDE SEQUENCE [LARGE SCALE GENOMIC DNA]</scope>
    <source>
        <strain evidence="3">Genome sequencing of Nitrospira japonica strain NJ11</strain>
    </source>
</reference>
<evidence type="ECO:0000313" key="4">
    <source>
        <dbReference type="Proteomes" id="UP000192042"/>
    </source>
</evidence>
<evidence type="ECO:0000313" key="3">
    <source>
        <dbReference type="EMBL" id="SLM49181.1"/>
    </source>
</evidence>
<dbReference type="STRING" id="1325564.NSJP_3014"/>
<evidence type="ECO:0000256" key="1">
    <source>
        <dbReference type="SAM" id="MobiDB-lite"/>
    </source>
</evidence>
<name>A0A1W1I8D3_9BACT</name>
<dbReference type="KEGG" id="nja:NSJP_3014"/>
<sequence>MTRRLCGLIASMSLTVLAAGVWPGFGPGIPGSLAQVFPPRSNTQSVPAPPQGQGGQPGGAQAPVPQAQPPHMQMPASNMPGQYQPPPPPAPLQKTVPFTTLLGGDLSKSYVQLTNLRGQMDSNFVIGRSLAGRFTLPPYIHDASNAAKVYILTNGLSNPPIVKPEGNELHLEFHFPALQLKTYYKDYSPEGDQAVGDTVGEGIIIDVFLIPVTNHQGYPTYQSARTAFRGQLKSQDKCVFWFDVIFPINICDVSKKYLATLGSAIENGMREALLHPQTRTQFDQVVWQSLRTDLLMQAGVNPMSPAQIMVLEGAFRGTDYVVKYLPR</sequence>
<dbReference type="AlphaFoldDB" id="A0A1W1I8D3"/>
<protein>
    <submittedName>
        <fullName evidence="3">Uncharacterized protein</fullName>
    </submittedName>
</protein>
<accession>A0A1W1I8D3</accession>
<dbReference type="RefSeq" id="WP_155970217.1">
    <property type="nucleotide sequence ID" value="NZ_LT828648.1"/>
</dbReference>
<keyword evidence="4" id="KW-1185">Reference proteome</keyword>
<feature type="compositionally biased region" description="Low complexity" evidence="1">
    <location>
        <begin position="59"/>
        <end position="82"/>
    </location>
</feature>
<dbReference type="EMBL" id="LT828648">
    <property type="protein sequence ID" value="SLM49181.1"/>
    <property type="molecule type" value="Genomic_DNA"/>
</dbReference>
<evidence type="ECO:0000256" key="2">
    <source>
        <dbReference type="SAM" id="SignalP"/>
    </source>
</evidence>
<gene>
    <name evidence="3" type="ORF">NSJP_3014</name>
</gene>
<organism evidence="3 4">
    <name type="scientific">Nitrospira japonica</name>
    <dbReference type="NCBI Taxonomy" id="1325564"/>
    <lineage>
        <taxon>Bacteria</taxon>
        <taxon>Pseudomonadati</taxon>
        <taxon>Nitrospirota</taxon>
        <taxon>Nitrospiria</taxon>
        <taxon>Nitrospirales</taxon>
        <taxon>Nitrospiraceae</taxon>
        <taxon>Nitrospira</taxon>
    </lineage>
</organism>
<proteinExistence type="predicted"/>
<feature type="signal peptide" evidence="2">
    <location>
        <begin position="1"/>
        <end position="18"/>
    </location>
</feature>
<keyword evidence="2" id="KW-0732">Signal</keyword>
<feature type="chain" id="PRO_5012958276" evidence="2">
    <location>
        <begin position="19"/>
        <end position="327"/>
    </location>
</feature>